<keyword evidence="5" id="KW-0663">Pyridoxal phosphate</keyword>
<gene>
    <name evidence="11" type="ORF">BCF55_1397</name>
</gene>
<keyword evidence="12" id="KW-1185">Reference proteome</keyword>
<accession>A0A497XQ59</accession>
<evidence type="ECO:0000256" key="6">
    <source>
        <dbReference type="ARBA" id="ARBA00023004"/>
    </source>
</evidence>
<dbReference type="InterPro" id="IPR015421">
    <property type="entry name" value="PyrdxlP-dep_Trfase_major"/>
</dbReference>
<comment type="cofactor">
    <cofactor evidence="1">
        <name>pyridoxal 5'-phosphate</name>
        <dbReference type="ChEBI" id="CHEBI:597326"/>
    </cofactor>
</comment>
<comment type="caution">
    <text evidence="11">The sequence shown here is derived from an EMBL/GenBank/DDBJ whole genome shotgun (WGS) entry which is preliminary data.</text>
</comment>
<feature type="domain" description="Aminotransferase class V" evidence="10">
    <location>
        <begin position="4"/>
        <end position="359"/>
    </location>
</feature>
<sequence length="369" mass="40609">MKRIYLDNAATTPLLPEVKDFMCRALELYGNPSSSHRIGEEARELLELARENIASFLNVLPSEIVFNSCATEGNNTVLRNVLYLKRRGNIVISSIEHKSVKAVARELEKEGIELREAIVGTDGIVELEALQTLIDEDTLLVSVMSVSNEFGTIQPIHEISKLCMERGVPFHTDAVQALGKVNFSLQGVNYATFSAHKFHAPKGVGFMFVREGSVLKPLLLGGGQEGGLRSGTQNLPGILAMAKALELIYENLDENISKVEKLRDSFESLLLEKIPDVKIVGKYSRRSPSISAVIFPRGNSRDIVNGLSERDLFCSSGSACSSGEVIPNEHLIKMGFSQEEATRMVRFSFGLLNGEEEVSEAVDRILKVL</sequence>
<comment type="catalytic activity">
    <reaction evidence="8">
        <text>(sulfur carrier)-H + L-cysteine = (sulfur carrier)-SH + L-alanine</text>
        <dbReference type="Rhea" id="RHEA:43892"/>
        <dbReference type="Rhea" id="RHEA-COMP:14737"/>
        <dbReference type="Rhea" id="RHEA-COMP:14739"/>
        <dbReference type="ChEBI" id="CHEBI:29917"/>
        <dbReference type="ChEBI" id="CHEBI:35235"/>
        <dbReference type="ChEBI" id="CHEBI:57972"/>
        <dbReference type="ChEBI" id="CHEBI:64428"/>
        <dbReference type="EC" id="2.8.1.7"/>
    </reaction>
</comment>
<keyword evidence="3" id="KW-0808">Transferase</keyword>
<dbReference type="EMBL" id="RCCJ01000001">
    <property type="protein sequence ID" value="RLJ71105.1"/>
    <property type="molecule type" value="Genomic_DNA"/>
</dbReference>
<dbReference type="RefSeq" id="WP_121011949.1">
    <property type="nucleotide sequence ID" value="NZ_RCCJ01000001.1"/>
</dbReference>
<evidence type="ECO:0000259" key="10">
    <source>
        <dbReference type="Pfam" id="PF00266"/>
    </source>
</evidence>
<dbReference type="SUPFAM" id="SSF53383">
    <property type="entry name" value="PLP-dependent transferases"/>
    <property type="match status" value="1"/>
</dbReference>
<name>A0A497XQ59_9AQUI</name>
<dbReference type="PANTHER" id="PTHR11601">
    <property type="entry name" value="CYSTEINE DESULFURYLASE FAMILY MEMBER"/>
    <property type="match status" value="1"/>
</dbReference>
<keyword evidence="9" id="KW-0175">Coiled coil</keyword>
<evidence type="ECO:0000256" key="7">
    <source>
        <dbReference type="ARBA" id="ARBA00023014"/>
    </source>
</evidence>
<evidence type="ECO:0000313" key="12">
    <source>
        <dbReference type="Proteomes" id="UP000267841"/>
    </source>
</evidence>
<dbReference type="Proteomes" id="UP000267841">
    <property type="component" value="Unassembled WGS sequence"/>
</dbReference>
<comment type="similarity">
    <text evidence="2">Belongs to the class-V pyridoxal-phosphate-dependent aminotransferase family. NifS/IscS subfamily.</text>
</comment>
<dbReference type="GO" id="GO:0046872">
    <property type="term" value="F:metal ion binding"/>
    <property type="evidence" value="ECO:0007669"/>
    <property type="project" value="UniProtKB-KW"/>
</dbReference>
<feature type="coiled-coil region" evidence="9">
    <location>
        <begin position="242"/>
        <end position="269"/>
    </location>
</feature>
<dbReference type="InterPro" id="IPR015424">
    <property type="entry name" value="PyrdxlP-dep_Trfase"/>
</dbReference>
<dbReference type="InterPro" id="IPR000192">
    <property type="entry name" value="Aminotrans_V_dom"/>
</dbReference>
<evidence type="ECO:0000313" key="11">
    <source>
        <dbReference type="EMBL" id="RLJ71105.1"/>
    </source>
</evidence>
<proteinExistence type="inferred from homology"/>
<evidence type="ECO:0000256" key="1">
    <source>
        <dbReference type="ARBA" id="ARBA00001933"/>
    </source>
</evidence>
<keyword evidence="7" id="KW-0411">Iron-sulfur</keyword>
<dbReference type="InterPro" id="IPR015422">
    <property type="entry name" value="PyrdxlP-dep_Trfase_small"/>
</dbReference>
<dbReference type="GO" id="GO:0051536">
    <property type="term" value="F:iron-sulfur cluster binding"/>
    <property type="evidence" value="ECO:0007669"/>
    <property type="project" value="UniProtKB-KW"/>
</dbReference>
<dbReference type="Pfam" id="PF00266">
    <property type="entry name" value="Aminotran_5"/>
    <property type="match status" value="1"/>
</dbReference>
<organism evidence="11 12">
    <name type="scientific">Hydrogenivirga caldilitoris</name>
    <dbReference type="NCBI Taxonomy" id="246264"/>
    <lineage>
        <taxon>Bacteria</taxon>
        <taxon>Pseudomonadati</taxon>
        <taxon>Aquificota</taxon>
        <taxon>Aquificia</taxon>
        <taxon>Aquificales</taxon>
        <taxon>Aquificaceae</taxon>
        <taxon>Hydrogenivirga</taxon>
    </lineage>
</organism>
<dbReference type="AlphaFoldDB" id="A0A497XQ59"/>
<dbReference type="PIRSF" id="PIRSF005572">
    <property type="entry name" value="NifS"/>
    <property type="match status" value="1"/>
</dbReference>
<dbReference type="Gene3D" id="3.90.1150.10">
    <property type="entry name" value="Aspartate Aminotransferase, domain 1"/>
    <property type="match status" value="1"/>
</dbReference>
<reference evidence="11 12" key="1">
    <citation type="submission" date="2018-10" db="EMBL/GenBank/DDBJ databases">
        <title>Genomic Encyclopedia of Archaeal and Bacterial Type Strains, Phase II (KMG-II): from individual species to whole genera.</title>
        <authorList>
            <person name="Goeker M."/>
        </authorList>
    </citation>
    <scope>NUCLEOTIDE SEQUENCE [LARGE SCALE GENOMIC DNA]</scope>
    <source>
        <strain evidence="11 12">DSM 16510</strain>
    </source>
</reference>
<dbReference type="GO" id="GO:0031071">
    <property type="term" value="F:cysteine desulfurase activity"/>
    <property type="evidence" value="ECO:0007669"/>
    <property type="project" value="UniProtKB-EC"/>
</dbReference>
<evidence type="ECO:0000256" key="5">
    <source>
        <dbReference type="ARBA" id="ARBA00022898"/>
    </source>
</evidence>
<evidence type="ECO:0000256" key="3">
    <source>
        <dbReference type="ARBA" id="ARBA00022679"/>
    </source>
</evidence>
<keyword evidence="4" id="KW-0479">Metal-binding</keyword>
<evidence type="ECO:0000256" key="4">
    <source>
        <dbReference type="ARBA" id="ARBA00022723"/>
    </source>
</evidence>
<dbReference type="Gene3D" id="3.40.640.10">
    <property type="entry name" value="Type I PLP-dependent aspartate aminotransferase-like (Major domain)"/>
    <property type="match status" value="1"/>
</dbReference>
<evidence type="ECO:0000256" key="9">
    <source>
        <dbReference type="SAM" id="Coils"/>
    </source>
</evidence>
<protein>
    <submittedName>
        <fullName evidence="11">Cysteine desulfurase</fullName>
    </submittedName>
</protein>
<evidence type="ECO:0000256" key="2">
    <source>
        <dbReference type="ARBA" id="ARBA00006490"/>
    </source>
</evidence>
<dbReference type="PANTHER" id="PTHR11601:SF34">
    <property type="entry name" value="CYSTEINE DESULFURASE"/>
    <property type="match status" value="1"/>
</dbReference>
<dbReference type="OrthoDB" id="9808002at2"/>
<evidence type="ECO:0000256" key="8">
    <source>
        <dbReference type="ARBA" id="ARBA00050776"/>
    </source>
</evidence>
<dbReference type="InterPro" id="IPR016454">
    <property type="entry name" value="Cysteine_dSase"/>
</dbReference>
<keyword evidence="6" id="KW-0408">Iron</keyword>